<reference evidence="1" key="1">
    <citation type="journal article" date="2022" name="Int. J. Mol. Sci.">
        <title>Draft Genome of Tanacetum Coccineum: Genomic Comparison of Closely Related Tanacetum-Family Plants.</title>
        <authorList>
            <person name="Yamashiro T."/>
            <person name="Shiraishi A."/>
            <person name="Nakayama K."/>
            <person name="Satake H."/>
        </authorList>
    </citation>
    <scope>NUCLEOTIDE SEQUENCE</scope>
</reference>
<name>A0ABQ5I3Q1_9ASTR</name>
<sequence length="281" mass="31595">MTKAGYITRSSTCKVTTVEKGAAGGGHHCSKCKVKFVTFMLLRDDCIITTVGDKYDVKEKCNCGTVTHLQVMSKRWSVLSSCTGRFHCGDETAKNWATVLTGSTTLHWPVPLRQRNRVCVFTSEWAISSLPNGIDSNPNIYPPPHEDPLLISDALFYPRPPGKTRKVKGVDVTFDPFQMVIFELKTNLKKWEIILSENASTDMTLPYGMLLTRLFKHVRVVHPHALSNDLYLLDYVMILSLKRESLGSHQVEKGLAFQLSLLLNHPSQPLPLLVKKKKMIP</sequence>
<organism evidence="1 2">
    <name type="scientific">Tanacetum coccineum</name>
    <dbReference type="NCBI Taxonomy" id="301880"/>
    <lineage>
        <taxon>Eukaryota</taxon>
        <taxon>Viridiplantae</taxon>
        <taxon>Streptophyta</taxon>
        <taxon>Embryophyta</taxon>
        <taxon>Tracheophyta</taxon>
        <taxon>Spermatophyta</taxon>
        <taxon>Magnoliopsida</taxon>
        <taxon>eudicotyledons</taxon>
        <taxon>Gunneridae</taxon>
        <taxon>Pentapetalae</taxon>
        <taxon>asterids</taxon>
        <taxon>campanulids</taxon>
        <taxon>Asterales</taxon>
        <taxon>Asteraceae</taxon>
        <taxon>Asteroideae</taxon>
        <taxon>Anthemideae</taxon>
        <taxon>Anthemidinae</taxon>
        <taxon>Tanacetum</taxon>
    </lineage>
</organism>
<reference evidence="1" key="2">
    <citation type="submission" date="2022-01" db="EMBL/GenBank/DDBJ databases">
        <authorList>
            <person name="Yamashiro T."/>
            <person name="Shiraishi A."/>
            <person name="Satake H."/>
            <person name="Nakayama K."/>
        </authorList>
    </citation>
    <scope>NUCLEOTIDE SEQUENCE</scope>
</reference>
<comment type="caution">
    <text evidence="1">The sequence shown here is derived from an EMBL/GenBank/DDBJ whole genome shotgun (WGS) entry which is preliminary data.</text>
</comment>
<evidence type="ECO:0000313" key="2">
    <source>
        <dbReference type="Proteomes" id="UP001151760"/>
    </source>
</evidence>
<evidence type="ECO:0000313" key="1">
    <source>
        <dbReference type="EMBL" id="GJT94693.1"/>
    </source>
</evidence>
<proteinExistence type="predicted"/>
<dbReference type="EMBL" id="BQNB010020320">
    <property type="protein sequence ID" value="GJT94693.1"/>
    <property type="molecule type" value="Genomic_DNA"/>
</dbReference>
<accession>A0ABQ5I3Q1</accession>
<keyword evidence="2" id="KW-1185">Reference proteome</keyword>
<protein>
    <submittedName>
        <fullName evidence="1">Uncharacterized protein</fullName>
    </submittedName>
</protein>
<gene>
    <name evidence="1" type="ORF">Tco_1090211</name>
</gene>
<dbReference type="Proteomes" id="UP001151760">
    <property type="component" value="Unassembled WGS sequence"/>
</dbReference>